<accession>A0A4Z1PI30</accession>
<reference evidence="2 3" key="1">
    <citation type="submission" date="2019-04" db="EMBL/GenBank/DDBJ databases">
        <title>High contiguity whole genome sequence and gene annotation resource for two Venturia nashicola isolates.</title>
        <authorList>
            <person name="Prokchorchik M."/>
            <person name="Won K."/>
            <person name="Lee Y."/>
            <person name="Choi E.D."/>
            <person name="Segonzac C."/>
            <person name="Sohn K.H."/>
        </authorList>
    </citation>
    <scope>NUCLEOTIDE SEQUENCE [LARGE SCALE GENOMIC DNA]</scope>
    <source>
        <strain evidence="2 3">PRI2</strain>
    </source>
</reference>
<feature type="transmembrane region" description="Helical" evidence="1">
    <location>
        <begin position="12"/>
        <end position="33"/>
    </location>
</feature>
<keyword evidence="1" id="KW-0812">Transmembrane</keyword>
<feature type="transmembrane region" description="Helical" evidence="1">
    <location>
        <begin position="83"/>
        <end position="104"/>
    </location>
</feature>
<evidence type="ECO:0000313" key="2">
    <source>
        <dbReference type="EMBL" id="TID21489.1"/>
    </source>
</evidence>
<gene>
    <name evidence="2" type="ORF">E6O75_ATG04884</name>
</gene>
<comment type="caution">
    <text evidence="2">The sequence shown here is derived from an EMBL/GenBank/DDBJ whole genome shotgun (WGS) entry which is preliminary data.</text>
</comment>
<sequence>MDIINSYALGTGAWLAVQATPLLFTPKLIITMLSEEMHEHSSLETYLSRTSGLTLLFFALLTTLLTGTLPLTSTPSDEESKPYATPTLLITLTYHTLTAFYLYAHYTQTGISGFVIGAVGSGLLAAMGLWCMMFGGGSHISRRTGKDKRVSGFPFNNKEAKEAKGKRTF</sequence>
<dbReference type="AlphaFoldDB" id="A0A4Z1PI30"/>
<dbReference type="PANTHER" id="PTHR39605">
    <property type="entry name" value="MAJOR FACILITATOR SUPERFAMILY (MFS) PROFILE DOMAIN-CONTAINING PROTEIN"/>
    <property type="match status" value="1"/>
</dbReference>
<dbReference type="PANTHER" id="PTHR39605:SF1">
    <property type="entry name" value="MAJOR FACILITATOR SUPERFAMILY (MFS) PROFILE DOMAIN-CONTAINING PROTEIN"/>
    <property type="match status" value="1"/>
</dbReference>
<feature type="transmembrane region" description="Helical" evidence="1">
    <location>
        <begin position="110"/>
        <end position="133"/>
    </location>
</feature>
<evidence type="ECO:0000313" key="3">
    <source>
        <dbReference type="Proteomes" id="UP000298493"/>
    </source>
</evidence>
<keyword evidence="1" id="KW-0472">Membrane</keyword>
<keyword evidence="3" id="KW-1185">Reference proteome</keyword>
<proteinExistence type="predicted"/>
<name>A0A4Z1PI30_9PEZI</name>
<evidence type="ECO:0000256" key="1">
    <source>
        <dbReference type="SAM" id="Phobius"/>
    </source>
</evidence>
<dbReference type="Proteomes" id="UP000298493">
    <property type="component" value="Unassembled WGS sequence"/>
</dbReference>
<protein>
    <submittedName>
        <fullName evidence="2">Alpha-glucosidase</fullName>
    </submittedName>
</protein>
<dbReference type="STRING" id="86259.A0A4Z1PI30"/>
<organism evidence="2 3">
    <name type="scientific">Venturia nashicola</name>
    <dbReference type="NCBI Taxonomy" id="86259"/>
    <lineage>
        <taxon>Eukaryota</taxon>
        <taxon>Fungi</taxon>
        <taxon>Dikarya</taxon>
        <taxon>Ascomycota</taxon>
        <taxon>Pezizomycotina</taxon>
        <taxon>Dothideomycetes</taxon>
        <taxon>Pleosporomycetidae</taxon>
        <taxon>Venturiales</taxon>
        <taxon>Venturiaceae</taxon>
        <taxon>Venturia</taxon>
    </lineage>
</organism>
<dbReference type="EMBL" id="SNSC02000009">
    <property type="protein sequence ID" value="TID21489.1"/>
    <property type="molecule type" value="Genomic_DNA"/>
</dbReference>
<feature type="transmembrane region" description="Helical" evidence="1">
    <location>
        <begin position="53"/>
        <end position="71"/>
    </location>
</feature>
<keyword evidence="1" id="KW-1133">Transmembrane helix</keyword>